<sequence length="108" mass="12212">MKKSPRRERGVFMGVLVHCPAPLTASIVMATAIPTHPRRAWKEESCGGEPFPNLSARPISTYPAQQARLPALEILQQEKYLVIESYMGASYWDENKIMIAPDFWPVLK</sequence>
<organism evidence="1 2">
    <name type="scientific">Acaulospora colombiana</name>
    <dbReference type="NCBI Taxonomy" id="27376"/>
    <lineage>
        <taxon>Eukaryota</taxon>
        <taxon>Fungi</taxon>
        <taxon>Fungi incertae sedis</taxon>
        <taxon>Mucoromycota</taxon>
        <taxon>Glomeromycotina</taxon>
        <taxon>Glomeromycetes</taxon>
        <taxon>Diversisporales</taxon>
        <taxon>Acaulosporaceae</taxon>
        <taxon>Acaulospora</taxon>
    </lineage>
</organism>
<reference evidence="1" key="1">
    <citation type="submission" date="2021-06" db="EMBL/GenBank/DDBJ databases">
        <authorList>
            <person name="Kallberg Y."/>
            <person name="Tangrot J."/>
            <person name="Rosling A."/>
        </authorList>
    </citation>
    <scope>NUCLEOTIDE SEQUENCE</scope>
    <source>
        <strain evidence="1">CL356</strain>
    </source>
</reference>
<proteinExistence type="predicted"/>
<evidence type="ECO:0000313" key="1">
    <source>
        <dbReference type="EMBL" id="CAG8663845.1"/>
    </source>
</evidence>
<comment type="caution">
    <text evidence="1">The sequence shown here is derived from an EMBL/GenBank/DDBJ whole genome shotgun (WGS) entry which is preliminary data.</text>
</comment>
<gene>
    <name evidence="1" type="ORF">ACOLOM_LOCUS8687</name>
</gene>
<dbReference type="EMBL" id="CAJVPT010023154">
    <property type="protein sequence ID" value="CAG8663845.1"/>
    <property type="molecule type" value="Genomic_DNA"/>
</dbReference>
<accession>A0ACA9NQ21</accession>
<keyword evidence="2" id="KW-1185">Reference proteome</keyword>
<name>A0ACA9NQ21_9GLOM</name>
<protein>
    <submittedName>
        <fullName evidence="1">13070_t:CDS:1</fullName>
    </submittedName>
</protein>
<dbReference type="Proteomes" id="UP000789525">
    <property type="component" value="Unassembled WGS sequence"/>
</dbReference>
<evidence type="ECO:0000313" key="2">
    <source>
        <dbReference type="Proteomes" id="UP000789525"/>
    </source>
</evidence>